<evidence type="ECO:0000256" key="1">
    <source>
        <dbReference type="SAM" id="SignalP"/>
    </source>
</evidence>
<keyword evidence="1" id="KW-0732">Signal</keyword>
<feature type="chain" id="PRO_5026035728" description="Tetratricopeptide repeat protein" evidence="1">
    <location>
        <begin position="23"/>
        <end position="369"/>
    </location>
</feature>
<name>A0A6I6G4K1_9BACT</name>
<dbReference type="PROSITE" id="PS51257">
    <property type="entry name" value="PROKAR_LIPOPROTEIN"/>
    <property type="match status" value="1"/>
</dbReference>
<evidence type="ECO:0008006" key="4">
    <source>
        <dbReference type="Google" id="ProtNLM"/>
    </source>
</evidence>
<dbReference type="AlphaFoldDB" id="A0A6I6G4K1"/>
<dbReference type="RefSeq" id="WP_157476036.1">
    <property type="nucleotide sequence ID" value="NZ_CP046566.1"/>
</dbReference>
<feature type="signal peptide" evidence="1">
    <location>
        <begin position="1"/>
        <end position="22"/>
    </location>
</feature>
<gene>
    <name evidence="2" type="ORF">GLV81_01010</name>
</gene>
<proteinExistence type="predicted"/>
<evidence type="ECO:0000313" key="3">
    <source>
        <dbReference type="Proteomes" id="UP000426027"/>
    </source>
</evidence>
<reference evidence="2 3" key="1">
    <citation type="submission" date="2019-11" db="EMBL/GenBank/DDBJ databases">
        <authorList>
            <person name="Im W.T."/>
        </authorList>
    </citation>
    <scope>NUCLEOTIDE SEQUENCE [LARGE SCALE GENOMIC DNA]</scope>
    <source>
        <strain evidence="2 3">SB-02</strain>
    </source>
</reference>
<dbReference type="KEGG" id="fls:GLV81_01010"/>
<dbReference type="SUPFAM" id="SSF48452">
    <property type="entry name" value="TPR-like"/>
    <property type="match status" value="1"/>
</dbReference>
<sequence>MFIVRSILPKLVVAVFSITVFACSSPDPYKSLTAEEATKFAQELEQKMMKNDATLLNERMDEEAFRQCFADALYTKPDDPDIRNLDIFKEPKKLGSIIVHSKGKSGHYRLVKMLQKDGKQIARFRLYTAEGGINYHDLILIKKDDKVKVADVFVFLAGETYAESLAQETKFLHSGGGKINQHKLYYMELKEDMLQKKDKGDADGVLAVFDAMPAAVQAWKTTMMPAIQASRMLGDTARETKLMQQYRSYHHTETDRCLLNFEYYIQREMIDSSLAMVNKLDSLVGKDPSLDFHRAILALNSGDRDKCKVLLEKLYPTKAAFGDVVLYLAGLKWVDGDVDEAKKIFRAYRSMPDYDAAKEADMMRNVKAE</sequence>
<protein>
    <recommendedName>
        <fullName evidence="4">Tetratricopeptide repeat protein</fullName>
    </recommendedName>
</protein>
<evidence type="ECO:0000313" key="2">
    <source>
        <dbReference type="EMBL" id="QGW26864.1"/>
    </source>
</evidence>
<dbReference type="EMBL" id="CP046566">
    <property type="protein sequence ID" value="QGW26864.1"/>
    <property type="molecule type" value="Genomic_DNA"/>
</dbReference>
<keyword evidence="3" id="KW-1185">Reference proteome</keyword>
<dbReference type="InterPro" id="IPR011990">
    <property type="entry name" value="TPR-like_helical_dom_sf"/>
</dbReference>
<organism evidence="2 3">
    <name type="scientific">Phnomibacter ginsenosidimutans</name>
    <dbReference type="NCBI Taxonomy" id="2676868"/>
    <lineage>
        <taxon>Bacteria</taxon>
        <taxon>Pseudomonadati</taxon>
        <taxon>Bacteroidota</taxon>
        <taxon>Chitinophagia</taxon>
        <taxon>Chitinophagales</taxon>
        <taxon>Chitinophagaceae</taxon>
        <taxon>Phnomibacter</taxon>
    </lineage>
</organism>
<accession>A0A6I6G4K1</accession>
<dbReference type="Proteomes" id="UP000426027">
    <property type="component" value="Chromosome"/>
</dbReference>